<dbReference type="GO" id="GO:0016747">
    <property type="term" value="F:acyltransferase activity, transferring groups other than amino-acyl groups"/>
    <property type="evidence" value="ECO:0007669"/>
    <property type="project" value="InterPro"/>
</dbReference>
<dbReference type="STRING" id="648782.SAMN04488554_3300"/>
<dbReference type="Pfam" id="PF13673">
    <property type="entry name" value="Acetyltransf_10"/>
    <property type="match status" value="1"/>
</dbReference>
<dbReference type="CDD" id="cd04301">
    <property type="entry name" value="NAT_SF"/>
    <property type="match status" value="1"/>
</dbReference>
<name>A0A1H5MDF0_9MICO</name>
<dbReference type="EMBL" id="FNTX01000002">
    <property type="protein sequence ID" value="SEE87163.1"/>
    <property type="molecule type" value="Genomic_DNA"/>
</dbReference>
<dbReference type="RefSeq" id="WP_175477163.1">
    <property type="nucleotide sequence ID" value="NZ_FNTX01000002.1"/>
</dbReference>
<feature type="domain" description="N-acetyltransferase" evidence="1">
    <location>
        <begin position="9"/>
        <end position="165"/>
    </location>
</feature>
<sequence length="165" mass="17953">MSTAPPLPCDIRAYRSPDDAAATYAVFQAAIRQTASSVYGPGQVEAWAGPAPTDLNDWDRRRGEASTLVAEVDNTVVGFTDLLPDGLVDMLFVHPRSGGRGIARALLTATMYDARSRGFTELRTFASRSAQPTFERLGFTVIADRPDNMVRGVSIPHAEMCRYLS</sequence>
<reference evidence="3" key="1">
    <citation type="submission" date="2016-10" db="EMBL/GenBank/DDBJ databases">
        <authorList>
            <person name="Varghese N."/>
            <person name="Submissions S."/>
        </authorList>
    </citation>
    <scope>NUCLEOTIDE SEQUENCE [LARGE SCALE GENOMIC DNA]</scope>
    <source>
        <strain evidence="3">DSM 21368</strain>
    </source>
</reference>
<dbReference type="Gene3D" id="3.40.630.30">
    <property type="match status" value="1"/>
</dbReference>
<dbReference type="PANTHER" id="PTHR43451">
    <property type="entry name" value="ACETYLTRANSFERASE (GNAT) FAMILY PROTEIN"/>
    <property type="match status" value="1"/>
</dbReference>
<dbReference type="PANTHER" id="PTHR43451:SF1">
    <property type="entry name" value="ACETYLTRANSFERASE"/>
    <property type="match status" value="1"/>
</dbReference>
<accession>A0A1H5MDF0</accession>
<evidence type="ECO:0000313" key="3">
    <source>
        <dbReference type="Proteomes" id="UP000199220"/>
    </source>
</evidence>
<dbReference type="InterPro" id="IPR052564">
    <property type="entry name" value="N-acetyltrans/Recomb-assoc"/>
</dbReference>
<organism evidence="2 3">
    <name type="scientific">Ruania alba</name>
    <dbReference type="NCBI Taxonomy" id="648782"/>
    <lineage>
        <taxon>Bacteria</taxon>
        <taxon>Bacillati</taxon>
        <taxon>Actinomycetota</taxon>
        <taxon>Actinomycetes</taxon>
        <taxon>Micrococcales</taxon>
        <taxon>Ruaniaceae</taxon>
        <taxon>Ruania</taxon>
    </lineage>
</organism>
<keyword evidence="3" id="KW-1185">Reference proteome</keyword>
<dbReference type="InterPro" id="IPR000182">
    <property type="entry name" value="GNAT_dom"/>
</dbReference>
<dbReference type="PROSITE" id="PS51186">
    <property type="entry name" value="GNAT"/>
    <property type="match status" value="1"/>
</dbReference>
<protein>
    <submittedName>
        <fullName evidence="2">Putative acetyltransferase</fullName>
    </submittedName>
</protein>
<dbReference type="SUPFAM" id="SSF55729">
    <property type="entry name" value="Acyl-CoA N-acyltransferases (Nat)"/>
    <property type="match status" value="1"/>
</dbReference>
<dbReference type="Proteomes" id="UP000199220">
    <property type="component" value="Unassembled WGS sequence"/>
</dbReference>
<evidence type="ECO:0000259" key="1">
    <source>
        <dbReference type="PROSITE" id="PS51186"/>
    </source>
</evidence>
<proteinExistence type="predicted"/>
<keyword evidence="2" id="KW-0808">Transferase</keyword>
<dbReference type="InterPro" id="IPR016181">
    <property type="entry name" value="Acyl_CoA_acyltransferase"/>
</dbReference>
<evidence type="ECO:0000313" key="2">
    <source>
        <dbReference type="EMBL" id="SEE87163.1"/>
    </source>
</evidence>
<gene>
    <name evidence="2" type="ORF">SAMN04488554_3300</name>
</gene>
<dbReference type="AlphaFoldDB" id="A0A1H5MDF0"/>